<feature type="domain" description="Peptidase M12A" evidence="7">
    <location>
        <begin position="83"/>
        <end position="278"/>
    </location>
</feature>
<dbReference type="Gene3D" id="1.10.3130.20">
    <property type="entry name" value="Phycobilisome linker domain"/>
    <property type="match status" value="1"/>
</dbReference>
<evidence type="ECO:0000256" key="2">
    <source>
        <dbReference type="ARBA" id="ARBA00022723"/>
    </source>
</evidence>
<keyword evidence="1 6" id="KW-0645">Protease</keyword>
<evidence type="ECO:0000259" key="7">
    <source>
        <dbReference type="PROSITE" id="PS51864"/>
    </source>
</evidence>
<dbReference type="RefSeq" id="WP_169800710.1">
    <property type="nucleotide sequence ID" value="NZ_CP011509.1"/>
</dbReference>
<gene>
    <name evidence="8" type="ORF">ATI61_108254</name>
</gene>
<evidence type="ECO:0000313" key="8">
    <source>
        <dbReference type="EMBL" id="REG28713.1"/>
    </source>
</evidence>
<dbReference type="PRINTS" id="PR00480">
    <property type="entry name" value="ASTACIN"/>
</dbReference>
<dbReference type="Gene3D" id="3.40.390.10">
    <property type="entry name" value="Collagenase (Catalytic Domain)"/>
    <property type="match status" value="1"/>
</dbReference>
<dbReference type="InterPro" id="IPR034035">
    <property type="entry name" value="Astacin-like_dom"/>
</dbReference>
<dbReference type="SMART" id="SM00235">
    <property type="entry name" value="ZnMc"/>
    <property type="match status" value="1"/>
</dbReference>
<keyword evidence="3 6" id="KW-0378">Hydrolase</keyword>
<dbReference type="PROSITE" id="PS51864">
    <property type="entry name" value="ASTACIN"/>
    <property type="match status" value="1"/>
</dbReference>
<evidence type="ECO:0000313" key="9">
    <source>
        <dbReference type="Proteomes" id="UP000256345"/>
    </source>
</evidence>
<dbReference type="Pfam" id="PF13946">
    <property type="entry name" value="DUF4214"/>
    <property type="match status" value="1"/>
</dbReference>
<feature type="active site" evidence="6">
    <location>
        <position position="179"/>
    </location>
</feature>
<comment type="caution">
    <text evidence="8">The sequence shown here is derived from an EMBL/GenBank/DDBJ whole genome shotgun (WGS) entry which is preliminary data.</text>
</comment>
<dbReference type="CDD" id="cd04280">
    <property type="entry name" value="ZnMc_astacin_like"/>
    <property type="match status" value="1"/>
</dbReference>
<name>A0ABX9JWW3_9BACT</name>
<dbReference type="SUPFAM" id="SSF55486">
    <property type="entry name" value="Metalloproteases ('zincins'), catalytic domain"/>
    <property type="match status" value="1"/>
</dbReference>
<dbReference type="EMBL" id="QUMU01000008">
    <property type="protein sequence ID" value="REG28713.1"/>
    <property type="molecule type" value="Genomic_DNA"/>
</dbReference>
<keyword evidence="5 6" id="KW-0482">Metalloprotease</keyword>
<dbReference type="InterPro" id="IPR001506">
    <property type="entry name" value="Peptidase_M12A"/>
</dbReference>
<organism evidence="8 9">
    <name type="scientific">Archangium gephyra</name>
    <dbReference type="NCBI Taxonomy" id="48"/>
    <lineage>
        <taxon>Bacteria</taxon>
        <taxon>Pseudomonadati</taxon>
        <taxon>Myxococcota</taxon>
        <taxon>Myxococcia</taxon>
        <taxon>Myxococcales</taxon>
        <taxon>Cystobacterineae</taxon>
        <taxon>Archangiaceae</taxon>
        <taxon>Archangium</taxon>
    </lineage>
</organism>
<feature type="binding site" evidence="6">
    <location>
        <position position="178"/>
    </location>
    <ligand>
        <name>Zn(2+)</name>
        <dbReference type="ChEBI" id="CHEBI:29105"/>
        <note>catalytic</note>
    </ligand>
</feature>
<dbReference type="InterPro" id="IPR025282">
    <property type="entry name" value="DUF4214"/>
</dbReference>
<comment type="cofactor">
    <cofactor evidence="6">
        <name>Zn(2+)</name>
        <dbReference type="ChEBI" id="CHEBI:29105"/>
    </cofactor>
    <text evidence="6">Binds 1 zinc ion per subunit.</text>
</comment>
<comment type="caution">
    <text evidence="6">Lacks conserved residue(s) required for the propagation of feature annotation.</text>
</comment>
<evidence type="ECO:0000256" key="4">
    <source>
        <dbReference type="ARBA" id="ARBA00022833"/>
    </source>
</evidence>
<dbReference type="Pfam" id="PF01400">
    <property type="entry name" value="Astacin"/>
    <property type="match status" value="1"/>
</dbReference>
<dbReference type="PANTHER" id="PTHR10127">
    <property type="entry name" value="DISCOIDIN, CUB, EGF, LAMININ , AND ZINC METALLOPROTEASE DOMAIN CONTAINING"/>
    <property type="match status" value="1"/>
</dbReference>
<dbReference type="Proteomes" id="UP000256345">
    <property type="component" value="Unassembled WGS sequence"/>
</dbReference>
<reference evidence="8 9" key="1">
    <citation type="submission" date="2018-08" db="EMBL/GenBank/DDBJ databases">
        <title>Genomic Encyclopedia of Archaeal and Bacterial Type Strains, Phase II (KMG-II): from individual species to whole genera.</title>
        <authorList>
            <person name="Goeker M."/>
        </authorList>
    </citation>
    <scope>NUCLEOTIDE SEQUENCE [LARGE SCALE GENOMIC DNA]</scope>
    <source>
        <strain evidence="8 9">DSM 2261</strain>
    </source>
</reference>
<dbReference type="InterPro" id="IPR006026">
    <property type="entry name" value="Peptidase_Metallo"/>
</dbReference>
<dbReference type="PANTHER" id="PTHR10127:SF780">
    <property type="entry name" value="METALLOENDOPEPTIDASE"/>
    <property type="match status" value="1"/>
</dbReference>
<keyword evidence="9" id="KW-1185">Reference proteome</keyword>
<keyword evidence="4 6" id="KW-0862">Zinc</keyword>
<dbReference type="InterPro" id="IPR038255">
    <property type="entry name" value="PBS_linker_sf"/>
</dbReference>
<feature type="binding site" evidence="6">
    <location>
        <position position="182"/>
    </location>
    <ligand>
        <name>Zn(2+)</name>
        <dbReference type="ChEBI" id="CHEBI:29105"/>
        <note>catalytic</note>
    </ligand>
</feature>
<evidence type="ECO:0000256" key="1">
    <source>
        <dbReference type="ARBA" id="ARBA00022670"/>
    </source>
</evidence>
<evidence type="ECO:0000256" key="6">
    <source>
        <dbReference type="PROSITE-ProRule" id="PRU01211"/>
    </source>
</evidence>
<evidence type="ECO:0000256" key="5">
    <source>
        <dbReference type="ARBA" id="ARBA00023049"/>
    </source>
</evidence>
<keyword evidence="2 6" id="KW-0479">Metal-binding</keyword>
<dbReference type="InterPro" id="IPR024079">
    <property type="entry name" value="MetalloPept_cat_dom_sf"/>
</dbReference>
<feature type="binding site" evidence="6">
    <location>
        <position position="188"/>
    </location>
    <ligand>
        <name>Zn(2+)</name>
        <dbReference type="ChEBI" id="CHEBI:29105"/>
        <note>catalytic</note>
    </ligand>
</feature>
<accession>A0ABX9JWW3</accession>
<evidence type="ECO:0000256" key="3">
    <source>
        <dbReference type="ARBA" id="ARBA00022801"/>
    </source>
</evidence>
<sequence length="402" mass="44954">MEALRPPVNPETALVSSQAPIRKGYAWNATHRKMESVHYAEVNGLAIMEGDMIIGTVEEVEARTREVEARGEIEASSIHAQGVAVDNLDTRWLNSTVPYTIDPALSNPSRVTDAMNAWQQATNIRFVLRTASNASQYPAYVTFRTGTTPGVCTSSVGRVGNQQWVNLVPECSTGNTMHEIGHLLGLWHEQSREDRDSFVRIRWENIMDGHASQFETKTTYGADLLAYDYNSIMHYDAYAFSKNGLPTIETLGGQTIGNRTALSPGDVASIRLIYSIDNLELFVGQTYMDVLARPADLNGFWNALDWLRSCNGDSTCIAATRTSFARSLFESQEHRTQHPELDPSSPNYNSAYVTRVYTAFLRRQPDPEGYNWWLNALNSTGDYRGIINGALNSSEYRQRFGQ</sequence>
<proteinExistence type="predicted"/>
<protein>
    <submittedName>
        <fullName evidence="8">Uncharacterized protein DUF4214</fullName>
    </submittedName>
</protein>